<protein>
    <recommendedName>
        <fullName evidence="5">Genetic suppressor element-like domain-containing protein</fullName>
    </recommendedName>
</protein>
<dbReference type="EMBL" id="OC865780">
    <property type="protein sequence ID" value="CAD7632572.1"/>
    <property type="molecule type" value="Genomic_DNA"/>
</dbReference>
<evidence type="ECO:0000256" key="2">
    <source>
        <dbReference type="SAM" id="MobiDB-lite"/>
    </source>
</evidence>
<reference evidence="3" key="1">
    <citation type="submission" date="2020-11" db="EMBL/GenBank/DDBJ databases">
        <authorList>
            <person name="Tran Van P."/>
        </authorList>
    </citation>
    <scope>NUCLEOTIDE SEQUENCE</scope>
</reference>
<dbReference type="PANTHER" id="PTHR17608">
    <property type="entry name" value="GENETIC SUPPRESSOR ELEMENT 1"/>
    <property type="match status" value="1"/>
</dbReference>
<feature type="compositionally biased region" description="Polar residues" evidence="2">
    <location>
        <begin position="271"/>
        <end position="287"/>
    </location>
</feature>
<proteinExistence type="predicted"/>
<dbReference type="InterPro" id="IPR042337">
    <property type="entry name" value="GSE1"/>
</dbReference>
<feature type="region of interest" description="Disordered" evidence="2">
    <location>
        <begin position="271"/>
        <end position="291"/>
    </location>
</feature>
<dbReference type="AlphaFoldDB" id="A0A7R9L2A5"/>
<feature type="coiled-coil region" evidence="1">
    <location>
        <begin position="464"/>
        <end position="519"/>
    </location>
</feature>
<evidence type="ECO:0008006" key="5">
    <source>
        <dbReference type="Google" id="ProtNLM"/>
    </source>
</evidence>
<evidence type="ECO:0000256" key="1">
    <source>
        <dbReference type="SAM" id="Coils"/>
    </source>
</evidence>
<dbReference type="Proteomes" id="UP000759131">
    <property type="component" value="Unassembled WGS sequence"/>
</dbReference>
<organism evidence="3">
    <name type="scientific">Medioppia subpectinata</name>
    <dbReference type="NCBI Taxonomy" id="1979941"/>
    <lineage>
        <taxon>Eukaryota</taxon>
        <taxon>Metazoa</taxon>
        <taxon>Ecdysozoa</taxon>
        <taxon>Arthropoda</taxon>
        <taxon>Chelicerata</taxon>
        <taxon>Arachnida</taxon>
        <taxon>Acari</taxon>
        <taxon>Acariformes</taxon>
        <taxon>Sarcoptiformes</taxon>
        <taxon>Oribatida</taxon>
        <taxon>Brachypylina</taxon>
        <taxon>Oppioidea</taxon>
        <taxon>Oppiidae</taxon>
        <taxon>Medioppia</taxon>
    </lineage>
</organism>
<evidence type="ECO:0000313" key="3">
    <source>
        <dbReference type="EMBL" id="CAD7632572.1"/>
    </source>
</evidence>
<feature type="compositionally biased region" description="Polar residues" evidence="2">
    <location>
        <begin position="72"/>
        <end position="87"/>
    </location>
</feature>
<keyword evidence="1" id="KW-0175">Coiled coil</keyword>
<feature type="region of interest" description="Disordered" evidence="2">
    <location>
        <begin position="109"/>
        <end position="129"/>
    </location>
</feature>
<dbReference type="EMBL" id="CAJPIZ010011205">
    <property type="protein sequence ID" value="CAG2113002.1"/>
    <property type="molecule type" value="Genomic_DNA"/>
</dbReference>
<sequence>MATVSPLYQVTAPPNPPIIAPIIVPIISSHSNTGQYHNVVSGSALNATRTSSFAAALRKLAKQSFDPMIDTDSGQQPSPLALSVSHSSTYSKNSNTSFQSSIPSIGSHCQPFGPSPSHVHNDSLNSVGIHSTQQNNTLNRTGFQPYRSGFEDILRSNSSTSLASAPLPSHLLPYDALAFPYHPFLPHTNPNLLSHHAPHPSASYRMGDPYYMDRFGLLRGQLHVPSAPLPMAGSGTTSSVPFNLVRYSELLNSQTERLINDERQRLLNQTLSQSAQTSYKPNTQTIDSPPIHMKVNNNERFDNNSEHFLMNHSMKNHSTSGSILSGTPRDNQIEFNKCVKRRKLLTLLSDELEEPEECINENKENPEFLTASQIPPNSIASVEKNMERKRELMSAIGLCEQNSILLETTKQQQKYMGSKNEVNDTIKDNSHFVDIASTSDYKWPGIEAVMEAYDTYSCERKQEKDFLFERSNELKSKLQDINKKAEHLGQQMANLLQTKSNLDEERQRYESTLETLKTCIRQLR</sequence>
<dbReference type="PANTHER" id="PTHR17608:SF4">
    <property type="entry name" value="GENETIC SUPPRESSOR ELEMENT 1"/>
    <property type="match status" value="1"/>
</dbReference>
<feature type="region of interest" description="Disordered" evidence="2">
    <location>
        <begin position="68"/>
        <end position="87"/>
    </location>
</feature>
<dbReference type="OrthoDB" id="6533453at2759"/>
<name>A0A7R9L2A5_9ACAR</name>
<accession>A0A7R9L2A5</accession>
<gene>
    <name evidence="3" type="ORF">OSB1V03_LOCUS12975</name>
</gene>
<keyword evidence="4" id="KW-1185">Reference proteome</keyword>
<evidence type="ECO:0000313" key="4">
    <source>
        <dbReference type="Proteomes" id="UP000759131"/>
    </source>
</evidence>